<organism evidence="2 3">
    <name type="scientific">Methylobacterium persicinum</name>
    <dbReference type="NCBI Taxonomy" id="374426"/>
    <lineage>
        <taxon>Bacteria</taxon>
        <taxon>Pseudomonadati</taxon>
        <taxon>Pseudomonadota</taxon>
        <taxon>Alphaproteobacteria</taxon>
        <taxon>Hyphomicrobiales</taxon>
        <taxon>Methylobacteriaceae</taxon>
        <taxon>Methylobacterium</taxon>
    </lineage>
</organism>
<dbReference type="Gene3D" id="1.25.40.10">
    <property type="entry name" value="Tetratricopeptide repeat domain"/>
    <property type="match status" value="1"/>
</dbReference>
<proteinExistence type="predicted"/>
<dbReference type="InterPro" id="IPR011990">
    <property type="entry name" value="TPR-like_helical_dom_sf"/>
</dbReference>
<dbReference type="PANTHER" id="PTHR43081:SF19">
    <property type="entry name" value="PH-SENSITIVE ADENYLATE CYCLASE RV1264"/>
    <property type="match status" value="1"/>
</dbReference>
<dbReference type="Pfam" id="PF00211">
    <property type="entry name" value="Guanylate_cyc"/>
    <property type="match status" value="1"/>
</dbReference>
<dbReference type="PROSITE" id="PS50125">
    <property type="entry name" value="GUANYLATE_CYCLASE_2"/>
    <property type="match status" value="1"/>
</dbReference>
<evidence type="ECO:0000259" key="1">
    <source>
        <dbReference type="PROSITE" id="PS50125"/>
    </source>
</evidence>
<evidence type="ECO:0000313" key="3">
    <source>
        <dbReference type="Proteomes" id="UP001236369"/>
    </source>
</evidence>
<dbReference type="SUPFAM" id="SSF48452">
    <property type="entry name" value="TPR-like"/>
    <property type="match status" value="1"/>
</dbReference>
<evidence type="ECO:0000313" key="2">
    <source>
        <dbReference type="EMBL" id="MDQ0443628.1"/>
    </source>
</evidence>
<dbReference type="Gene3D" id="3.30.70.1230">
    <property type="entry name" value="Nucleotide cyclase"/>
    <property type="match status" value="1"/>
</dbReference>
<dbReference type="PANTHER" id="PTHR43081">
    <property type="entry name" value="ADENYLATE CYCLASE, TERMINAL-DIFFERENTIATION SPECIFIC-RELATED"/>
    <property type="match status" value="1"/>
</dbReference>
<comment type="caution">
    <text evidence="2">The sequence shown here is derived from an EMBL/GenBank/DDBJ whole genome shotgun (WGS) entry which is preliminary data.</text>
</comment>
<sequence length="603" mass="66401">MANQESLTGDETGPGGPAGDIVRSTLAILSADVVGYSRLTEIAEEDTHTRLRTLRVRTIDPCVVSFRGRIVKNTGDGLIASFDSPLDAVECAMHLQDEVATTERAQPGERRIRFRIGVNVDSTILDFGDVFGRGVNVAARLQELAPPDGIVVSKPVFDSIAPHTRIKAVDLGSIHLKNMAIPVRAYSVLGGQPDADPGARPLRRLKAKVPSIAVLPFRTEGRTSGSDYIGMGLANDLIVALQSVRGLLVIARSSTLPYKGRSVDRRRVSRELGVRYVLSGSVAVNKAKLRINASLADQETGTVIWADRYDGSTSDIFALQTRIATRILWSIAPHVREAELKRALRKRSESRNAYELMLQAVDAMYLMRSPEFPKARELLQDAMRADETYATSFAYAALWHIHNAAQGWATDLGSEAEEATRLALAAVERDPADGFALAVYGHTRALFFREYADAMLIFERALEASPGNAMAWTLSSGVYGYVGQGDEAVRRAEQGLRISPVDIQSYFYVMFLGQAHYLNDNFSEALIWSKKTYTLNPRLSANLRILAATLVALDRITEANLFAKAILSIQPDFRLETYSSRCPFSPILLKEFIDRLERAGLPR</sequence>
<gene>
    <name evidence="2" type="ORF">QO016_003133</name>
</gene>
<dbReference type="InterPro" id="IPR050697">
    <property type="entry name" value="Adenylyl/Guanylyl_Cyclase_3/4"/>
</dbReference>
<accession>A0ABU0HMS5</accession>
<dbReference type="Gene3D" id="3.40.50.10070">
    <property type="entry name" value="TolB, N-terminal domain"/>
    <property type="match status" value="1"/>
</dbReference>
<dbReference type="RefSeq" id="WP_238247672.1">
    <property type="nucleotide sequence ID" value="NZ_BPQX01000012.1"/>
</dbReference>
<dbReference type="InterPro" id="IPR029787">
    <property type="entry name" value="Nucleotide_cyclase"/>
</dbReference>
<dbReference type="CDD" id="cd07302">
    <property type="entry name" value="CHD"/>
    <property type="match status" value="1"/>
</dbReference>
<feature type="domain" description="Guanylate cyclase" evidence="1">
    <location>
        <begin position="27"/>
        <end position="142"/>
    </location>
</feature>
<dbReference type="SUPFAM" id="SSF55073">
    <property type="entry name" value="Nucleotide cyclase"/>
    <property type="match status" value="1"/>
</dbReference>
<protein>
    <submittedName>
        <fullName evidence="2">TolB-like protein/class 3 adenylate cyclase/Tfp pilus assembly protein PilF</fullName>
    </submittedName>
</protein>
<dbReference type="EMBL" id="JAUSVV010000007">
    <property type="protein sequence ID" value="MDQ0443628.1"/>
    <property type="molecule type" value="Genomic_DNA"/>
</dbReference>
<reference evidence="2 3" key="1">
    <citation type="submission" date="2023-07" db="EMBL/GenBank/DDBJ databases">
        <title>Genomic Encyclopedia of Type Strains, Phase IV (KMG-IV): sequencing the most valuable type-strain genomes for metagenomic binning, comparative biology and taxonomic classification.</title>
        <authorList>
            <person name="Goeker M."/>
        </authorList>
    </citation>
    <scope>NUCLEOTIDE SEQUENCE [LARGE SCALE GENOMIC DNA]</scope>
    <source>
        <strain evidence="2 3">DSM 19562</strain>
    </source>
</reference>
<dbReference type="Proteomes" id="UP001236369">
    <property type="component" value="Unassembled WGS sequence"/>
</dbReference>
<name>A0ABU0HMS5_9HYPH</name>
<keyword evidence="3" id="KW-1185">Reference proteome</keyword>
<dbReference type="InterPro" id="IPR001054">
    <property type="entry name" value="A/G_cyclase"/>
</dbReference>